<dbReference type="CDD" id="cd14014">
    <property type="entry name" value="STKc_PknB_like"/>
    <property type="match status" value="1"/>
</dbReference>
<dbReference type="SUPFAM" id="SSF56112">
    <property type="entry name" value="Protein kinase-like (PK-like)"/>
    <property type="match status" value="1"/>
</dbReference>
<evidence type="ECO:0000256" key="7">
    <source>
        <dbReference type="PROSITE-ProRule" id="PRU10141"/>
    </source>
</evidence>
<evidence type="ECO:0000256" key="9">
    <source>
        <dbReference type="SAM" id="Phobius"/>
    </source>
</evidence>
<dbReference type="GO" id="GO:0005524">
    <property type="term" value="F:ATP binding"/>
    <property type="evidence" value="ECO:0007669"/>
    <property type="project" value="UniProtKB-UniRule"/>
</dbReference>
<dbReference type="PROSITE" id="PS00107">
    <property type="entry name" value="PROTEIN_KINASE_ATP"/>
    <property type="match status" value="1"/>
</dbReference>
<gene>
    <name evidence="11" type="ORF">GRQ65_15515</name>
</gene>
<dbReference type="PANTHER" id="PTHR43289">
    <property type="entry name" value="MITOGEN-ACTIVATED PROTEIN KINASE KINASE KINASE 20-RELATED"/>
    <property type="match status" value="1"/>
</dbReference>
<dbReference type="PROSITE" id="PS50011">
    <property type="entry name" value="PROTEIN_KINASE_DOM"/>
    <property type="match status" value="1"/>
</dbReference>
<dbReference type="InterPro" id="IPR017441">
    <property type="entry name" value="Protein_kinase_ATP_BS"/>
</dbReference>
<dbReference type="SMART" id="SM00220">
    <property type="entry name" value="S_TKc"/>
    <property type="match status" value="1"/>
</dbReference>
<keyword evidence="12" id="KW-1185">Reference proteome</keyword>
<keyword evidence="9" id="KW-0812">Transmembrane</keyword>
<protein>
    <recommendedName>
        <fullName evidence="1">non-specific serine/threonine protein kinase</fullName>
        <ecNumber evidence="1">2.7.11.1</ecNumber>
    </recommendedName>
</protein>
<organism evidence="11 12">
    <name type="scientific">Nocardioides flavescens</name>
    <dbReference type="NCBI Taxonomy" id="2691959"/>
    <lineage>
        <taxon>Bacteria</taxon>
        <taxon>Bacillati</taxon>
        <taxon>Actinomycetota</taxon>
        <taxon>Actinomycetes</taxon>
        <taxon>Propionibacteriales</taxon>
        <taxon>Nocardioidaceae</taxon>
        <taxon>Nocardioides</taxon>
    </lineage>
</organism>
<keyword evidence="9" id="KW-1133">Transmembrane helix</keyword>
<feature type="compositionally biased region" description="Pro residues" evidence="8">
    <location>
        <begin position="317"/>
        <end position="329"/>
    </location>
</feature>
<sequence>MIAGRYEREAEIGRGGMGAVWRGRDTVLGRTVALKKIGMAPGGLSADALRAEREARLAAKLSHANVVAVFDLVREEPGAGDLDHGQQWLVMEYVDGTDLAETIRARGRLEPDEAAPVMAQTAAALAAAHGAGIVHRDVKPSNILVTATGQVKLSDFGIARAATDPSLTQTGLVTGSPAYLSPEVASGQVATPASDVWSWGASLFHAVEGRTPYGVEGDADGNLLGVLYRIVHEQPPYPEHAGWLAPAIEGTMERDLSQRWSMAQVQEFLEAGPAASAATGTRVVRRPRRAARPVPPPPPAASAGATQLLSATAATPTVPPAPPAAPPGPGGARRDTGSGRDRRRTLLLVLGAAVVLAVLTLGALLIGLRGDDDGGDTVADPGSSASAGSQSPSQDASQDAAPDADAMESFARDYVQTAASDPRAGFAQLTTAYQERSKGFRGYNSFWGNVSDPQIETISADPEALTVSYTYTYEVDGRRQSEDVVLQLEQTDDGFLISGAS</sequence>
<evidence type="ECO:0000256" key="4">
    <source>
        <dbReference type="ARBA" id="ARBA00022741"/>
    </source>
</evidence>
<feature type="region of interest" description="Disordered" evidence="8">
    <location>
        <begin position="276"/>
        <end position="340"/>
    </location>
</feature>
<dbReference type="PROSITE" id="PS00108">
    <property type="entry name" value="PROTEIN_KINASE_ST"/>
    <property type="match status" value="1"/>
</dbReference>
<proteinExistence type="predicted"/>
<keyword evidence="4 7" id="KW-0547">Nucleotide-binding</keyword>
<feature type="domain" description="Protein kinase" evidence="10">
    <location>
        <begin position="6"/>
        <end position="269"/>
    </location>
</feature>
<dbReference type="InterPro" id="IPR000719">
    <property type="entry name" value="Prot_kinase_dom"/>
</dbReference>
<reference evidence="11 12" key="1">
    <citation type="submission" date="2019-12" db="EMBL/GenBank/DDBJ databases">
        <authorList>
            <person name="Kun Z."/>
        </authorList>
    </citation>
    <scope>NUCLEOTIDE SEQUENCE [LARGE SCALE GENOMIC DNA]</scope>
    <source>
        <strain evidence="11 12">YIM 123512</strain>
    </source>
</reference>
<keyword evidence="2" id="KW-0723">Serine/threonine-protein kinase</keyword>
<feature type="compositionally biased region" description="Low complexity" evidence="8">
    <location>
        <begin position="301"/>
        <end position="316"/>
    </location>
</feature>
<feature type="transmembrane region" description="Helical" evidence="9">
    <location>
        <begin position="346"/>
        <end position="368"/>
    </location>
</feature>
<dbReference type="Gene3D" id="1.10.510.10">
    <property type="entry name" value="Transferase(Phosphotransferase) domain 1"/>
    <property type="match status" value="1"/>
</dbReference>
<dbReference type="EMBL" id="WUEK01000009">
    <property type="protein sequence ID" value="MXG90957.1"/>
    <property type="molecule type" value="Genomic_DNA"/>
</dbReference>
<feature type="binding site" evidence="7">
    <location>
        <position position="35"/>
    </location>
    <ligand>
        <name>ATP</name>
        <dbReference type="ChEBI" id="CHEBI:30616"/>
    </ligand>
</feature>
<feature type="compositionally biased region" description="Low complexity" evidence="8">
    <location>
        <begin position="379"/>
        <end position="404"/>
    </location>
</feature>
<dbReference type="EC" id="2.7.11.1" evidence="1"/>
<keyword evidence="3" id="KW-0808">Transferase</keyword>
<dbReference type="RefSeq" id="WP_160878876.1">
    <property type="nucleotide sequence ID" value="NZ_WUEK01000009.1"/>
</dbReference>
<accession>A0A6L7ETY3</accession>
<evidence type="ECO:0000256" key="1">
    <source>
        <dbReference type="ARBA" id="ARBA00012513"/>
    </source>
</evidence>
<dbReference type="Gene3D" id="3.30.200.20">
    <property type="entry name" value="Phosphorylase Kinase, domain 1"/>
    <property type="match status" value="1"/>
</dbReference>
<evidence type="ECO:0000256" key="6">
    <source>
        <dbReference type="ARBA" id="ARBA00022840"/>
    </source>
</evidence>
<evidence type="ECO:0000256" key="8">
    <source>
        <dbReference type="SAM" id="MobiDB-lite"/>
    </source>
</evidence>
<evidence type="ECO:0000256" key="2">
    <source>
        <dbReference type="ARBA" id="ARBA00022527"/>
    </source>
</evidence>
<name>A0A6L7ETY3_9ACTN</name>
<dbReference type="InterPro" id="IPR011009">
    <property type="entry name" value="Kinase-like_dom_sf"/>
</dbReference>
<dbReference type="PANTHER" id="PTHR43289:SF6">
    <property type="entry name" value="SERINE_THREONINE-PROTEIN KINASE NEKL-3"/>
    <property type="match status" value="1"/>
</dbReference>
<evidence type="ECO:0000256" key="5">
    <source>
        <dbReference type="ARBA" id="ARBA00022777"/>
    </source>
</evidence>
<keyword evidence="5 11" id="KW-0418">Kinase</keyword>
<dbReference type="GO" id="GO:0004674">
    <property type="term" value="F:protein serine/threonine kinase activity"/>
    <property type="evidence" value="ECO:0007669"/>
    <property type="project" value="UniProtKB-KW"/>
</dbReference>
<keyword evidence="6 7" id="KW-0067">ATP-binding</keyword>
<evidence type="ECO:0000256" key="3">
    <source>
        <dbReference type="ARBA" id="ARBA00022679"/>
    </source>
</evidence>
<keyword evidence="9" id="KW-0472">Membrane</keyword>
<comment type="caution">
    <text evidence="11">The sequence shown here is derived from an EMBL/GenBank/DDBJ whole genome shotgun (WGS) entry which is preliminary data.</text>
</comment>
<dbReference type="AlphaFoldDB" id="A0A6L7ETY3"/>
<feature type="region of interest" description="Disordered" evidence="8">
    <location>
        <begin position="376"/>
        <end position="405"/>
    </location>
</feature>
<evidence type="ECO:0000313" key="12">
    <source>
        <dbReference type="Proteomes" id="UP000473325"/>
    </source>
</evidence>
<dbReference type="Pfam" id="PF00069">
    <property type="entry name" value="Pkinase"/>
    <property type="match status" value="1"/>
</dbReference>
<evidence type="ECO:0000259" key="10">
    <source>
        <dbReference type="PROSITE" id="PS50011"/>
    </source>
</evidence>
<dbReference type="InterPro" id="IPR008271">
    <property type="entry name" value="Ser/Thr_kinase_AS"/>
</dbReference>
<evidence type="ECO:0000313" key="11">
    <source>
        <dbReference type="EMBL" id="MXG90957.1"/>
    </source>
</evidence>
<dbReference type="Proteomes" id="UP000473325">
    <property type="component" value="Unassembled WGS sequence"/>
</dbReference>